<organism evidence="1 2">
    <name type="scientific">Methanothermobacter wolfeii</name>
    <name type="common">Methanobacterium wolfei</name>
    <dbReference type="NCBI Taxonomy" id="145261"/>
    <lineage>
        <taxon>Archaea</taxon>
        <taxon>Methanobacteriati</taxon>
        <taxon>Methanobacteriota</taxon>
        <taxon>Methanomada group</taxon>
        <taxon>Methanobacteria</taxon>
        <taxon>Methanobacteriales</taxon>
        <taxon>Methanobacteriaceae</taxon>
        <taxon>Methanothermobacter</taxon>
    </lineage>
</organism>
<evidence type="ECO:0000313" key="1">
    <source>
        <dbReference type="EMBL" id="MEJ8543012.1"/>
    </source>
</evidence>
<dbReference type="RefSeq" id="WP_074358486.1">
    <property type="nucleotide sequence ID" value="NZ_JASEII010000007.1"/>
</dbReference>
<evidence type="ECO:0000313" key="2">
    <source>
        <dbReference type="Proteomes" id="UP001369247"/>
    </source>
</evidence>
<accession>A0ABU8TVC8</accession>
<dbReference type="EMBL" id="JAXUHJ010000009">
    <property type="protein sequence ID" value="MEJ8543012.1"/>
    <property type="molecule type" value="Genomic_DNA"/>
</dbReference>
<protein>
    <submittedName>
        <fullName evidence="1">Uncharacterized protein</fullName>
    </submittedName>
</protein>
<comment type="caution">
    <text evidence="1">The sequence shown here is derived from an EMBL/GenBank/DDBJ whole genome shotgun (WGS) entry which is preliminary data.</text>
</comment>
<dbReference type="Proteomes" id="UP001369247">
    <property type="component" value="Unassembled WGS sequence"/>
</dbReference>
<sequence length="107" mass="12365">MRIESPVTGREPPGCVGMKIESMKTERSGDRCKIVLTLLTGPETLKIYNLLRERFKDYSFSFSKDRITVKASFRIMEPWEDETVDELGESIRLELSDFIRGRVLDGF</sequence>
<name>A0ABU8TVC8_METWO</name>
<proteinExistence type="predicted"/>
<reference evidence="1 2" key="1">
    <citation type="submission" date="2023-12" db="EMBL/GenBank/DDBJ databases">
        <title>Phenotypic and Genomic Characterization of Methanothermobacter wolfeii Strain BSEL, a CO2-Capturing Archaeon with Minimal Nutrient Requirements.</title>
        <authorList>
            <person name="Ale Enriquez F."/>
            <person name="Ahring B.K."/>
        </authorList>
    </citation>
    <scope>NUCLEOTIDE SEQUENCE [LARGE SCALE GENOMIC DNA]</scope>
    <source>
        <strain evidence="1 2">BSEL-1</strain>
    </source>
</reference>
<gene>
    <name evidence="1" type="ORF">U2150_05860</name>
</gene>
<keyword evidence="2" id="KW-1185">Reference proteome</keyword>